<name>A0ABV0KKT5_9CYAN</name>
<dbReference type="SMART" id="SM00530">
    <property type="entry name" value="HTH_XRE"/>
    <property type="match status" value="1"/>
</dbReference>
<protein>
    <submittedName>
        <fullName evidence="2">Helix-turn-helix domain-containing protein</fullName>
    </submittedName>
</protein>
<sequence length="99" mass="10993">MSAVAFHQDYLGVEQPAIGQLIRALRQTLPLTQEKFVALLGVSFPTINRWENGHATPSLLASRQIEILLNQLAASPEATLRERSQASRGKYCFSRTLKA</sequence>
<reference evidence="2 3" key="1">
    <citation type="submission" date="2022-04" db="EMBL/GenBank/DDBJ databases">
        <title>Positive selection, recombination, and allopatry shape intraspecific diversity of widespread and dominant cyanobacteria.</title>
        <authorList>
            <person name="Wei J."/>
            <person name="Shu W."/>
            <person name="Hu C."/>
        </authorList>
    </citation>
    <scope>NUCLEOTIDE SEQUENCE [LARGE SCALE GENOMIC DNA]</scope>
    <source>
        <strain evidence="2 3">AS-A4</strain>
    </source>
</reference>
<evidence type="ECO:0000313" key="3">
    <source>
        <dbReference type="Proteomes" id="UP001476950"/>
    </source>
</evidence>
<dbReference type="Gene3D" id="1.10.260.40">
    <property type="entry name" value="lambda repressor-like DNA-binding domains"/>
    <property type="match status" value="1"/>
</dbReference>
<dbReference type="SUPFAM" id="SSF47413">
    <property type="entry name" value="lambda repressor-like DNA-binding domains"/>
    <property type="match status" value="1"/>
</dbReference>
<dbReference type="RefSeq" id="WP_347240593.1">
    <property type="nucleotide sequence ID" value="NZ_JAMPLM010000008.1"/>
</dbReference>
<feature type="domain" description="HTH cro/C1-type" evidence="1">
    <location>
        <begin position="22"/>
        <end position="75"/>
    </location>
</feature>
<dbReference type="Pfam" id="PF01381">
    <property type="entry name" value="HTH_3"/>
    <property type="match status" value="1"/>
</dbReference>
<proteinExistence type="predicted"/>
<evidence type="ECO:0000259" key="1">
    <source>
        <dbReference type="PROSITE" id="PS50943"/>
    </source>
</evidence>
<evidence type="ECO:0000313" key="2">
    <source>
        <dbReference type="EMBL" id="MEP1058965.1"/>
    </source>
</evidence>
<keyword evidence="3" id="KW-1185">Reference proteome</keyword>
<organism evidence="2 3">
    <name type="scientific">Stenomitos frigidus AS-A4</name>
    <dbReference type="NCBI Taxonomy" id="2933935"/>
    <lineage>
        <taxon>Bacteria</taxon>
        <taxon>Bacillati</taxon>
        <taxon>Cyanobacteriota</taxon>
        <taxon>Cyanophyceae</taxon>
        <taxon>Leptolyngbyales</taxon>
        <taxon>Leptolyngbyaceae</taxon>
        <taxon>Stenomitos</taxon>
    </lineage>
</organism>
<dbReference type="CDD" id="cd00093">
    <property type="entry name" value="HTH_XRE"/>
    <property type="match status" value="1"/>
</dbReference>
<dbReference type="Proteomes" id="UP001476950">
    <property type="component" value="Unassembled WGS sequence"/>
</dbReference>
<dbReference type="PROSITE" id="PS50943">
    <property type="entry name" value="HTH_CROC1"/>
    <property type="match status" value="1"/>
</dbReference>
<accession>A0ABV0KKT5</accession>
<dbReference type="InterPro" id="IPR010982">
    <property type="entry name" value="Lambda_DNA-bd_dom_sf"/>
</dbReference>
<dbReference type="InterPro" id="IPR001387">
    <property type="entry name" value="Cro/C1-type_HTH"/>
</dbReference>
<comment type="caution">
    <text evidence="2">The sequence shown here is derived from an EMBL/GenBank/DDBJ whole genome shotgun (WGS) entry which is preliminary data.</text>
</comment>
<dbReference type="EMBL" id="JAMPLM010000008">
    <property type="protein sequence ID" value="MEP1058965.1"/>
    <property type="molecule type" value="Genomic_DNA"/>
</dbReference>
<gene>
    <name evidence="2" type="ORF">NDI38_11010</name>
</gene>